<reference evidence="1" key="1">
    <citation type="journal article" date="2020" name="Stud. Mycol.">
        <title>101 Dothideomycetes genomes: a test case for predicting lifestyles and emergence of pathogens.</title>
        <authorList>
            <person name="Haridas S."/>
            <person name="Albert R."/>
            <person name="Binder M."/>
            <person name="Bloem J."/>
            <person name="Labutti K."/>
            <person name="Salamov A."/>
            <person name="Andreopoulos B."/>
            <person name="Baker S."/>
            <person name="Barry K."/>
            <person name="Bills G."/>
            <person name="Bluhm B."/>
            <person name="Cannon C."/>
            <person name="Castanera R."/>
            <person name="Culley D."/>
            <person name="Daum C."/>
            <person name="Ezra D."/>
            <person name="Gonzalez J."/>
            <person name="Henrissat B."/>
            <person name="Kuo A."/>
            <person name="Liang C."/>
            <person name="Lipzen A."/>
            <person name="Lutzoni F."/>
            <person name="Magnuson J."/>
            <person name="Mondo S."/>
            <person name="Nolan M."/>
            <person name="Ohm R."/>
            <person name="Pangilinan J."/>
            <person name="Park H.-J."/>
            <person name="Ramirez L."/>
            <person name="Alfaro M."/>
            <person name="Sun H."/>
            <person name="Tritt A."/>
            <person name="Yoshinaga Y."/>
            <person name="Zwiers L.-H."/>
            <person name="Turgeon B."/>
            <person name="Goodwin S."/>
            <person name="Spatafora J."/>
            <person name="Crous P."/>
            <person name="Grigoriev I."/>
        </authorList>
    </citation>
    <scope>NUCLEOTIDE SEQUENCE</scope>
    <source>
        <strain evidence="1">CBS 125425</strain>
    </source>
</reference>
<evidence type="ECO:0000313" key="1">
    <source>
        <dbReference type="EMBL" id="KAF2732105.1"/>
    </source>
</evidence>
<organism evidence="1 2">
    <name type="scientific">Polyplosphaeria fusca</name>
    <dbReference type="NCBI Taxonomy" id="682080"/>
    <lineage>
        <taxon>Eukaryota</taxon>
        <taxon>Fungi</taxon>
        <taxon>Dikarya</taxon>
        <taxon>Ascomycota</taxon>
        <taxon>Pezizomycotina</taxon>
        <taxon>Dothideomycetes</taxon>
        <taxon>Pleosporomycetidae</taxon>
        <taxon>Pleosporales</taxon>
        <taxon>Tetraplosphaeriaceae</taxon>
        <taxon>Polyplosphaeria</taxon>
    </lineage>
</organism>
<evidence type="ECO:0000313" key="2">
    <source>
        <dbReference type="Proteomes" id="UP000799444"/>
    </source>
</evidence>
<comment type="caution">
    <text evidence="1">The sequence shown here is derived from an EMBL/GenBank/DDBJ whole genome shotgun (WGS) entry which is preliminary data.</text>
</comment>
<sequence length="156" mass="17750">MSQDRSWGNDDEFWSSATLYSGGHCGTTRLPLSGAPGYCRVSIARDRCRSCASDNRQYAVVQRALERHRGRGRAAAFTALPDLTIFCVGLPSTLVFHPRLFHFVLWQMMTLLQPPKIIHLSHRSGHVAKTGEEHFLSSWQSAHDTISWRLWAHKYL</sequence>
<accession>A0A9P4V1A6</accession>
<dbReference type="Proteomes" id="UP000799444">
    <property type="component" value="Unassembled WGS sequence"/>
</dbReference>
<protein>
    <submittedName>
        <fullName evidence="1">Uncharacterized protein</fullName>
    </submittedName>
</protein>
<dbReference type="EMBL" id="ML996183">
    <property type="protein sequence ID" value="KAF2732105.1"/>
    <property type="molecule type" value="Genomic_DNA"/>
</dbReference>
<name>A0A9P4V1A6_9PLEO</name>
<gene>
    <name evidence="1" type="ORF">EJ04DRAFT_344212</name>
</gene>
<keyword evidence="2" id="KW-1185">Reference proteome</keyword>
<dbReference type="AlphaFoldDB" id="A0A9P4V1A6"/>
<proteinExistence type="predicted"/>